<gene>
    <name evidence="1" type="ORF">ILYODFUR_034504</name>
</gene>
<reference evidence="1 2" key="1">
    <citation type="submission" date="2021-06" db="EMBL/GenBank/DDBJ databases">
        <authorList>
            <person name="Palmer J.M."/>
        </authorList>
    </citation>
    <scope>NUCLEOTIDE SEQUENCE [LARGE SCALE GENOMIC DNA]</scope>
    <source>
        <strain evidence="2">if_2019</strain>
        <tissue evidence="1">Muscle</tissue>
    </source>
</reference>
<proteinExistence type="predicted"/>
<name>A0ABV0ULG3_9TELE</name>
<comment type="caution">
    <text evidence="1">The sequence shown here is derived from an EMBL/GenBank/DDBJ whole genome shotgun (WGS) entry which is preliminary data.</text>
</comment>
<protein>
    <submittedName>
        <fullName evidence="1">Uncharacterized protein</fullName>
    </submittedName>
</protein>
<accession>A0ABV0ULG3</accession>
<keyword evidence="2" id="KW-1185">Reference proteome</keyword>
<organism evidence="1 2">
    <name type="scientific">Ilyodon furcidens</name>
    <name type="common">goldbreast splitfin</name>
    <dbReference type="NCBI Taxonomy" id="33524"/>
    <lineage>
        <taxon>Eukaryota</taxon>
        <taxon>Metazoa</taxon>
        <taxon>Chordata</taxon>
        <taxon>Craniata</taxon>
        <taxon>Vertebrata</taxon>
        <taxon>Euteleostomi</taxon>
        <taxon>Actinopterygii</taxon>
        <taxon>Neopterygii</taxon>
        <taxon>Teleostei</taxon>
        <taxon>Neoteleostei</taxon>
        <taxon>Acanthomorphata</taxon>
        <taxon>Ovalentaria</taxon>
        <taxon>Atherinomorphae</taxon>
        <taxon>Cyprinodontiformes</taxon>
        <taxon>Goodeidae</taxon>
        <taxon>Ilyodon</taxon>
    </lineage>
</organism>
<dbReference type="EMBL" id="JAHRIQ010075751">
    <property type="protein sequence ID" value="MEQ2246077.1"/>
    <property type="molecule type" value="Genomic_DNA"/>
</dbReference>
<evidence type="ECO:0000313" key="2">
    <source>
        <dbReference type="Proteomes" id="UP001482620"/>
    </source>
</evidence>
<dbReference type="Proteomes" id="UP001482620">
    <property type="component" value="Unassembled WGS sequence"/>
</dbReference>
<evidence type="ECO:0000313" key="1">
    <source>
        <dbReference type="EMBL" id="MEQ2246077.1"/>
    </source>
</evidence>
<sequence length="98" mass="10669">MNMKDGAVTSALQEHMSWNFALKLMKLNAVPVRRGVMQTNTTALTNVKSALHATKRLLRSVQKPQGGTVHANLVSCAPTLLVHNARRTSAVQERNHGG</sequence>